<evidence type="ECO:0000256" key="1">
    <source>
        <dbReference type="SAM" id="Phobius"/>
    </source>
</evidence>
<feature type="transmembrane region" description="Helical" evidence="1">
    <location>
        <begin position="65"/>
        <end position="86"/>
    </location>
</feature>
<feature type="transmembrane region" description="Helical" evidence="1">
    <location>
        <begin position="6"/>
        <end position="27"/>
    </location>
</feature>
<organism evidence="2 3">
    <name type="scientific">Candidatus Kaiserbacteria bacterium RIFCSPLOWO2_01_FULL_51_21</name>
    <dbReference type="NCBI Taxonomy" id="1798508"/>
    <lineage>
        <taxon>Bacteria</taxon>
        <taxon>Candidatus Kaiseribacteriota</taxon>
    </lineage>
</organism>
<dbReference type="Proteomes" id="UP000179115">
    <property type="component" value="Unassembled WGS sequence"/>
</dbReference>
<evidence type="ECO:0008006" key="4">
    <source>
        <dbReference type="Google" id="ProtNLM"/>
    </source>
</evidence>
<protein>
    <recommendedName>
        <fullName evidence="4">EamA domain-containing protein</fullName>
    </recommendedName>
</protein>
<keyword evidence="1" id="KW-0812">Transmembrane</keyword>
<feature type="transmembrane region" description="Helical" evidence="1">
    <location>
        <begin position="34"/>
        <end position="53"/>
    </location>
</feature>
<feature type="transmembrane region" description="Helical" evidence="1">
    <location>
        <begin position="321"/>
        <end position="339"/>
    </location>
</feature>
<feature type="transmembrane region" description="Helical" evidence="1">
    <location>
        <begin position="128"/>
        <end position="146"/>
    </location>
</feature>
<comment type="caution">
    <text evidence="2">The sequence shown here is derived from an EMBL/GenBank/DDBJ whole genome shotgun (WGS) entry which is preliminary data.</text>
</comment>
<accession>A0A1F6EE83</accession>
<feature type="transmembrane region" description="Helical" evidence="1">
    <location>
        <begin position="167"/>
        <end position="186"/>
    </location>
</feature>
<keyword evidence="1" id="KW-1133">Transmembrane helix</keyword>
<dbReference type="AlphaFoldDB" id="A0A1F6EE83"/>
<sequence length="340" mass="37169">MDPITGLLLAVLAGIPNGIAWSLSSIFQRLPAAYFAGAGYIVASVVAFGWLILLEGTPAHVDPSYWLKMFLTAGLLAVAFILATAAPRVADLTLTRPMTPLTIVLMFVSGPLLVKLGEEVKWKTTNDWGDFGIAVVVTSFVLLLLVRSKLPDAPAEAKKSKSRGVGMMLVVVALYSITAYYDAILVDASSPAFYLATIFFVIGLMCLGLGALDRRFFFLHLEKGREVYEHCWSWKNIRPCVFFGVLYASATACHMVALKATGHVNYVVAIKESLSAVDAALVTWLLVHGTKKGWWWRRRDAEAEKVYVAKRNEAETLPRRVWAMLGIVAGTTILVVLGTT</sequence>
<proteinExistence type="predicted"/>
<feature type="transmembrane region" description="Helical" evidence="1">
    <location>
        <begin position="98"/>
        <end position="116"/>
    </location>
</feature>
<evidence type="ECO:0000313" key="3">
    <source>
        <dbReference type="Proteomes" id="UP000179115"/>
    </source>
</evidence>
<keyword evidence="1" id="KW-0472">Membrane</keyword>
<dbReference type="STRING" id="1798508.A3A35_01145"/>
<dbReference type="SUPFAM" id="SSF48239">
    <property type="entry name" value="Terpenoid cyclases/Protein prenyltransferases"/>
    <property type="match status" value="1"/>
</dbReference>
<evidence type="ECO:0000313" key="2">
    <source>
        <dbReference type="EMBL" id="OGG71979.1"/>
    </source>
</evidence>
<dbReference type="InterPro" id="IPR008930">
    <property type="entry name" value="Terpenoid_cyclase/PrenylTrfase"/>
</dbReference>
<reference evidence="2 3" key="1">
    <citation type="journal article" date="2016" name="Nat. Commun.">
        <title>Thousands of microbial genomes shed light on interconnected biogeochemical processes in an aquifer system.</title>
        <authorList>
            <person name="Anantharaman K."/>
            <person name="Brown C.T."/>
            <person name="Hug L.A."/>
            <person name="Sharon I."/>
            <person name="Castelle C.J."/>
            <person name="Probst A.J."/>
            <person name="Thomas B.C."/>
            <person name="Singh A."/>
            <person name="Wilkins M.J."/>
            <person name="Karaoz U."/>
            <person name="Brodie E.L."/>
            <person name="Williams K.H."/>
            <person name="Hubbard S.S."/>
            <person name="Banfield J.F."/>
        </authorList>
    </citation>
    <scope>NUCLEOTIDE SEQUENCE [LARGE SCALE GENOMIC DNA]</scope>
</reference>
<feature type="transmembrane region" description="Helical" evidence="1">
    <location>
        <begin position="192"/>
        <end position="212"/>
    </location>
</feature>
<dbReference type="EMBL" id="MFLV01000004">
    <property type="protein sequence ID" value="OGG71979.1"/>
    <property type="molecule type" value="Genomic_DNA"/>
</dbReference>
<name>A0A1F6EE83_9BACT</name>
<gene>
    <name evidence="2" type="ORF">A3A35_01145</name>
</gene>